<name>V6LE50_9EUKA</name>
<evidence type="ECO:0000313" key="5">
    <source>
        <dbReference type="EMBL" id="EST41971.1"/>
    </source>
</evidence>
<dbReference type="PANTHER" id="PTHR45832:SF22">
    <property type="entry name" value="SERINE_THREONINE-PROTEIN KINASE SAMKA-RELATED"/>
    <property type="match status" value="1"/>
</dbReference>
<dbReference type="GO" id="GO:0004672">
    <property type="term" value="F:protein kinase activity"/>
    <property type="evidence" value="ECO:0007669"/>
    <property type="project" value="InterPro"/>
</dbReference>
<dbReference type="InterPro" id="IPR008271">
    <property type="entry name" value="Ser/Thr_kinase_AS"/>
</dbReference>
<dbReference type="Pfam" id="PF00069">
    <property type="entry name" value="Pkinase"/>
    <property type="match status" value="1"/>
</dbReference>
<sequence length="320" mass="36923">MRLLPHTSNAFLYAENGVFYVEKRVPISAMSTQELLILSQIQHPLIVPLVSFSSDESQFKIKFPFYRKSDLNQQIKRRVQPLHAQTISKIAFQVLQALNYLHDRKIAHRDVKPANILISDSTDFHLTDFGISNQEALMKTCVGTPCFIAPEVLNQNSYSTSSDIWSLGVSLITLMQLENPFISSSMMQSFKFITEKTPKLNNFFRQFPQNLQIFVLGMLTDVERRPIASGLLQNLIFRGMKISQITFKNDQFEQTCVVDLGSKTNRTRTKSQEELIQELKLSEQYLLKRYQKLCAGVDQKISECWQSTECQAFMKFRLIQ</sequence>
<dbReference type="PROSITE" id="PS00108">
    <property type="entry name" value="PROTEIN_KINASE_ST"/>
    <property type="match status" value="1"/>
</dbReference>
<evidence type="ECO:0000259" key="4">
    <source>
        <dbReference type="PROSITE" id="PS50011"/>
    </source>
</evidence>
<dbReference type="InterPro" id="IPR000719">
    <property type="entry name" value="Prot_kinase_dom"/>
</dbReference>
<keyword evidence="3" id="KW-0067">ATP-binding</keyword>
<keyword evidence="5" id="KW-0418">Kinase</keyword>
<comment type="similarity">
    <text evidence="1">Belongs to the protein kinase superfamily. STE Ser/Thr protein kinase family. STE20 subfamily.</text>
</comment>
<dbReference type="SMART" id="SM00220">
    <property type="entry name" value="S_TKc"/>
    <property type="match status" value="1"/>
</dbReference>
<dbReference type="AlphaFoldDB" id="V6LE50"/>
<reference evidence="5 6" key="1">
    <citation type="journal article" date="2014" name="PLoS Genet.">
        <title>The Genome of Spironucleus salmonicida Highlights a Fish Pathogen Adapted to Fluctuating Environments.</title>
        <authorList>
            <person name="Xu F."/>
            <person name="Jerlstrom-Hultqvist J."/>
            <person name="Einarsson E."/>
            <person name="Astvaldsson A."/>
            <person name="Svard S.G."/>
            <person name="Andersson J.O."/>
        </authorList>
    </citation>
    <scope>NUCLEOTIDE SEQUENCE</scope>
    <source>
        <strain evidence="6">ATCC 50377</strain>
    </source>
</reference>
<dbReference type="EMBL" id="AUWU02000003">
    <property type="protein sequence ID" value="KAH0574923.1"/>
    <property type="molecule type" value="Genomic_DNA"/>
</dbReference>
<dbReference type="PROSITE" id="PS50011">
    <property type="entry name" value="PROTEIN_KINASE_DOM"/>
    <property type="match status" value="1"/>
</dbReference>
<dbReference type="OrthoDB" id="10252171at2759"/>
<evidence type="ECO:0000256" key="2">
    <source>
        <dbReference type="ARBA" id="ARBA00022741"/>
    </source>
</evidence>
<evidence type="ECO:0000313" key="6">
    <source>
        <dbReference type="EMBL" id="KAH0574923.1"/>
    </source>
</evidence>
<dbReference type="InterPro" id="IPR051931">
    <property type="entry name" value="PAK3-like"/>
</dbReference>
<feature type="domain" description="Protein kinase" evidence="4">
    <location>
        <begin position="1"/>
        <end position="237"/>
    </location>
</feature>
<organism evidence="5">
    <name type="scientific">Spironucleus salmonicida</name>
    <dbReference type="NCBI Taxonomy" id="348837"/>
    <lineage>
        <taxon>Eukaryota</taxon>
        <taxon>Metamonada</taxon>
        <taxon>Diplomonadida</taxon>
        <taxon>Hexamitidae</taxon>
        <taxon>Hexamitinae</taxon>
        <taxon>Spironucleus</taxon>
    </lineage>
</organism>
<dbReference type="EMBL" id="KI546166">
    <property type="protein sequence ID" value="EST41971.1"/>
    <property type="molecule type" value="Genomic_DNA"/>
</dbReference>
<dbReference type="Proteomes" id="UP000018208">
    <property type="component" value="Unassembled WGS sequence"/>
</dbReference>
<accession>V6LE50</accession>
<dbReference type="SUPFAM" id="SSF56112">
    <property type="entry name" value="Protein kinase-like (PK-like)"/>
    <property type="match status" value="1"/>
</dbReference>
<keyword evidence="5" id="KW-0808">Transferase</keyword>
<dbReference type="PANTHER" id="PTHR45832">
    <property type="entry name" value="SERINE/THREONINE-PROTEIN KINASE SAMKA-RELATED-RELATED"/>
    <property type="match status" value="1"/>
</dbReference>
<evidence type="ECO:0000313" key="7">
    <source>
        <dbReference type="Proteomes" id="UP000018208"/>
    </source>
</evidence>
<dbReference type="GO" id="GO:0005524">
    <property type="term" value="F:ATP binding"/>
    <property type="evidence" value="ECO:0007669"/>
    <property type="project" value="UniProtKB-KW"/>
</dbReference>
<evidence type="ECO:0000256" key="3">
    <source>
        <dbReference type="ARBA" id="ARBA00022840"/>
    </source>
</evidence>
<evidence type="ECO:0000256" key="1">
    <source>
        <dbReference type="ARBA" id="ARBA00008874"/>
    </source>
</evidence>
<keyword evidence="7" id="KW-1185">Reference proteome</keyword>
<dbReference type="InterPro" id="IPR011009">
    <property type="entry name" value="Kinase-like_dom_sf"/>
</dbReference>
<reference evidence="6" key="2">
    <citation type="submission" date="2020-12" db="EMBL/GenBank/DDBJ databases">
        <title>New Spironucleus salmonicida genome in near-complete chromosomes.</title>
        <authorList>
            <person name="Xu F."/>
            <person name="Kurt Z."/>
            <person name="Jimenez-Gonzalez A."/>
            <person name="Astvaldsson A."/>
            <person name="Andersson J.O."/>
            <person name="Svard S.G."/>
        </authorList>
    </citation>
    <scope>NUCLEOTIDE SEQUENCE</scope>
    <source>
        <strain evidence="6">ATCC 50377</strain>
    </source>
</reference>
<protein>
    <submittedName>
        <fullName evidence="5">Kinase, NEK</fullName>
    </submittedName>
</protein>
<keyword evidence="2" id="KW-0547">Nucleotide-binding</keyword>
<gene>
    <name evidence="5" type="ORF">SS50377_18276</name>
    <name evidence="6" type="ORF">SS50377_22539</name>
</gene>
<dbReference type="VEuPathDB" id="GiardiaDB:SS50377_22539"/>
<proteinExistence type="inferred from homology"/>
<dbReference type="Gene3D" id="1.10.510.10">
    <property type="entry name" value="Transferase(Phosphotransferase) domain 1"/>
    <property type="match status" value="1"/>
</dbReference>